<reference evidence="1" key="1">
    <citation type="journal article" date="2014" name="Front. Microbiol.">
        <title>High frequency of phylogenetically diverse reductive dehalogenase-homologous genes in deep subseafloor sedimentary metagenomes.</title>
        <authorList>
            <person name="Kawai M."/>
            <person name="Futagami T."/>
            <person name="Toyoda A."/>
            <person name="Takaki Y."/>
            <person name="Nishi S."/>
            <person name="Hori S."/>
            <person name="Arai W."/>
            <person name="Tsubouchi T."/>
            <person name="Morono Y."/>
            <person name="Uchiyama I."/>
            <person name="Ito T."/>
            <person name="Fujiyama A."/>
            <person name="Inagaki F."/>
            <person name="Takami H."/>
        </authorList>
    </citation>
    <scope>NUCLEOTIDE SEQUENCE</scope>
    <source>
        <strain evidence="1">Expedition CK06-06</strain>
    </source>
</reference>
<sequence>MIILDASVILKMIFEEQDTNLVLQLIENHITGKEKMAAPELLYYELA</sequence>
<dbReference type="AlphaFoldDB" id="X1CT85"/>
<name>X1CT85_9ZZZZ</name>
<dbReference type="Gene3D" id="3.40.50.1010">
    <property type="entry name" value="5'-nuclease"/>
    <property type="match status" value="1"/>
</dbReference>
<protein>
    <recommendedName>
        <fullName evidence="2">PIN domain-containing protein</fullName>
    </recommendedName>
</protein>
<accession>X1CT85</accession>
<comment type="caution">
    <text evidence="1">The sequence shown here is derived from an EMBL/GenBank/DDBJ whole genome shotgun (WGS) entry which is preliminary data.</text>
</comment>
<evidence type="ECO:0000313" key="1">
    <source>
        <dbReference type="EMBL" id="GAH11676.1"/>
    </source>
</evidence>
<proteinExistence type="predicted"/>
<gene>
    <name evidence="1" type="ORF">S01H4_64569</name>
</gene>
<evidence type="ECO:0008006" key="2">
    <source>
        <dbReference type="Google" id="ProtNLM"/>
    </source>
</evidence>
<dbReference type="EMBL" id="BART01039204">
    <property type="protein sequence ID" value="GAH11676.1"/>
    <property type="molecule type" value="Genomic_DNA"/>
</dbReference>
<feature type="non-terminal residue" evidence="1">
    <location>
        <position position="47"/>
    </location>
</feature>
<organism evidence="1">
    <name type="scientific">marine sediment metagenome</name>
    <dbReference type="NCBI Taxonomy" id="412755"/>
    <lineage>
        <taxon>unclassified sequences</taxon>
        <taxon>metagenomes</taxon>
        <taxon>ecological metagenomes</taxon>
    </lineage>
</organism>